<dbReference type="Pfam" id="PF07690">
    <property type="entry name" value="MFS_1"/>
    <property type="match status" value="1"/>
</dbReference>
<evidence type="ECO:0000256" key="1">
    <source>
        <dbReference type="ARBA" id="ARBA00004651"/>
    </source>
</evidence>
<accession>A0A1J5SYM7</accession>
<evidence type="ECO:0000259" key="9">
    <source>
        <dbReference type="PROSITE" id="PS50850"/>
    </source>
</evidence>
<dbReference type="EMBL" id="MLJW01000028">
    <property type="protein sequence ID" value="OIR09101.1"/>
    <property type="molecule type" value="Genomic_DNA"/>
</dbReference>
<feature type="transmembrane region" description="Helical" evidence="8">
    <location>
        <begin position="169"/>
        <end position="191"/>
    </location>
</feature>
<dbReference type="InterPro" id="IPR020846">
    <property type="entry name" value="MFS_dom"/>
</dbReference>
<feature type="transmembrane region" description="Helical" evidence="8">
    <location>
        <begin position="12"/>
        <end position="35"/>
    </location>
</feature>
<dbReference type="InterPro" id="IPR036259">
    <property type="entry name" value="MFS_trans_sf"/>
</dbReference>
<protein>
    <submittedName>
        <fullName evidence="10">Multidrug export protein EmrB</fullName>
    </submittedName>
</protein>
<dbReference type="PRINTS" id="PR01036">
    <property type="entry name" value="TCRTETB"/>
</dbReference>
<dbReference type="PANTHER" id="PTHR42718">
    <property type="entry name" value="MAJOR FACILITATOR SUPERFAMILY MULTIDRUG TRANSPORTER MFSC"/>
    <property type="match status" value="1"/>
</dbReference>
<feature type="transmembrane region" description="Helical" evidence="8">
    <location>
        <begin position="242"/>
        <end position="261"/>
    </location>
</feature>
<dbReference type="Gene3D" id="1.20.1250.20">
    <property type="entry name" value="MFS general substrate transporter like domains"/>
    <property type="match status" value="1"/>
</dbReference>
<comment type="caution">
    <text evidence="10">The sequence shown here is derived from an EMBL/GenBank/DDBJ whole genome shotgun (WGS) entry which is preliminary data.</text>
</comment>
<feature type="transmembrane region" description="Helical" evidence="8">
    <location>
        <begin position="345"/>
        <end position="366"/>
    </location>
</feature>
<evidence type="ECO:0000256" key="6">
    <source>
        <dbReference type="ARBA" id="ARBA00022989"/>
    </source>
</evidence>
<feature type="transmembrane region" description="Helical" evidence="8">
    <location>
        <begin position="498"/>
        <end position="516"/>
    </location>
</feature>
<dbReference type="GO" id="GO:0005886">
    <property type="term" value="C:plasma membrane"/>
    <property type="evidence" value="ECO:0007669"/>
    <property type="project" value="UniProtKB-SubCell"/>
</dbReference>
<feature type="transmembrane region" description="Helical" evidence="8">
    <location>
        <begin position="83"/>
        <end position="106"/>
    </location>
</feature>
<organism evidence="10">
    <name type="scientific">mine drainage metagenome</name>
    <dbReference type="NCBI Taxonomy" id="410659"/>
    <lineage>
        <taxon>unclassified sequences</taxon>
        <taxon>metagenomes</taxon>
        <taxon>ecological metagenomes</taxon>
    </lineage>
</organism>
<keyword evidence="6 8" id="KW-1133">Transmembrane helix</keyword>
<evidence type="ECO:0000256" key="7">
    <source>
        <dbReference type="ARBA" id="ARBA00023136"/>
    </source>
</evidence>
<proteinExistence type="inferred from homology"/>
<comment type="subcellular location">
    <subcellularLocation>
        <location evidence="1">Cell membrane</location>
        <topology evidence="1">Multi-pass membrane protein</topology>
    </subcellularLocation>
</comment>
<keyword evidence="3" id="KW-0813">Transport</keyword>
<dbReference type="PROSITE" id="PS50850">
    <property type="entry name" value="MFS"/>
    <property type="match status" value="1"/>
</dbReference>
<evidence type="ECO:0000256" key="3">
    <source>
        <dbReference type="ARBA" id="ARBA00022448"/>
    </source>
</evidence>
<feature type="transmembrane region" description="Helical" evidence="8">
    <location>
        <begin position="378"/>
        <end position="399"/>
    </location>
</feature>
<dbReference type="AlphaFoldDB" id="A0A1J5SYM7"/>
<feature type="transmembrane region" description="Helical" evidence="8">
    <location>
        <begin position="282"/>
        <end position="304"/>
    </location>
</feature>
<keyword evidence="5 8" id="KW-0812">Transmembrane</keyword>
<feature type="transmembrane region" description="Helical" evidence="8">
    <location>
        <begin position="316"/>
        <end position="338"/>
    </location>
</feature>
<dbReference type="InterPro" id="IPR004638">
    <property type="entry name" value="EmrB-like"/>
</dbReference>
<dbReference type="SUPFAM" id="SSF103473">
    <property type="entry name" value="MFS general substrate transporter"/>
    <property type="match status" value="1"/>
</dbReference>
<feature type="transmembrane region" description="Helical" evidence="8">
    <location>
        <begin position="142"/>
        <end position="163"/>
    </location>
</feature>
<evidence type="ECO:0000313" key="10">
    <source>
        <dbReference type="EMBL" id="OIR09101.1"/>
    </source>
</evidence>
<keyword evidence="4" id="KW-1003">Cell membrane</keyword>
<feature type="transmembrane region" description="Helical" evidence="8">
    <location>
        <begin position="211"/>
        <end position="230"/>
    </location>
</feature>
<reference evidence="10" key="1">
    <citation type="submission" date="2016-10" db="EMBL/GenBank/DDBJ databases">
        <title>Sequence of Gallionella enrichment culture.</title>
        <authorList>
            <person name="Poehlein A."/>
            <person name="Muehling M."/>
            <person name="Daniel R."/>
        </authorList>
    </citation>
    <scope>NUCLEOTIDE SEQUENCE</scope>
</reference>
<dbReference type="Gene3D" id="1.20.1720.10">
    <property type="entry name" value="Multidrug resistance protein D"/>
    <property type="match status" value="1"/>
</dbReference>
<comment type="similarity">
    <text evidence="2">Belongs to the major facilitator superfamily. EmrB family.</text>
</comment>
<feature type="transmembrane region" description="Helical" evidence="8">
    <location>
        <begin position="55"/>
        <end position="76"/>
    </location>
</feature>
<dbReference type="PANTHER" id="PTHR42718:SF9">
    <property type="entry name" value="MAJOR FACILITATOR SUPERFAMILY MULTIDRUG TRANSPORTER MFSC"/>
    <property type="match status" value="1"/>
</dbReference>
<evidence type="ECO:0000256" key="4">
    <source>
        <dbReference type="ARBA" id="ARBA00022475"/>
    </source>
</evidence>
<evidence type="ECO:0000256" key="2">
    <source>
        <dbReference type="ARBA" id="ARBA00008537"/>
    </source>
</evidence>
<dbReference type="InterPro" id="IPR011701">
    <property type="entry name" value="MFS"/>
</dbReference>
<evidence type="ECO:0000256" key="8">
    <source>
        <dbReference type="SAM" id="Phobius"/>
    </source>
</evidence>
<name>A0A1J5SYM7_9ZZZZ</name>
<sequence>MSEDKGHSKAGINPWLVAPVVALAAFMEVLDISIANVSLQHIAGDLSAGQDESTWVLTSYLVTNAIVLPISGWLSSVMGRKRFFLACIAGFSVSSLLCGLAPTLALLITARAVQGLTGGGLQPSAQAILADTFPARQRGMAFALYGMSVVFAPAIGPTLGGWITDTASWRWVFLLNVPVGVVLSWLVTMMVEDPPQMVEARERKLSDGIRIDYLGFLLLALGLGLLQVVLDRGEQDDWFASPFIFWSSAASLVSLISFVLWELGQDDPIVHLDLLKRRNFGLANLLMFLLGFVLLGSTVLLPALVQRLFGYTATEAGLVITPGGFSIMLLMPLVGRLVSVVDPRWIIATGLAVTAGALFYMTGFDLSTDYNHFMLARIYQAMGLALLFIPINTLAYVGLERAHSSSASALINMSRNLGGSFGISLTISYLSHRSQEHMTYLASHVVSANPATATWLSALSHRFLLTGKTASEASGQAWGQIAAEVGRQAQMMGFIDDFAVLGTLFILLIPFVFMMTPSRGGETAPVDAH</sequence>
<evidence type="ECO:0000256" key="5">
    <source>
        <dbReference type="ARBA" id="ARBA00022692"/>
    </source>
</evidence>
<dbReference type="NCBIfam" id="TIGR00711">
    <property type="entry name" value="efflux_EmrB"/>
    <property type="match status" value="1"/>
</dbReference>
<keyword evidence="7 8" id="KW-0472">Membrane</keyword>
<dbReference type="GO" id="GO:0022857">
    <property type="term" value="F:transmembrane transporter activity"/>
    <property type="evidence" value="ECO:0007669"/>
    <property type="project" value="InterPro"/>
</dbReference>
<gene>
    <name evidence="10" type="primary">emrB_8</name>
    <name evidence="10" type="ORF">GALL_87080</name>
</gene>
<feature type="domain" description="Major facilitator superfamily (MFS) profile" evidence="9">
    <location>
        <begin position="17"/>
        <end position="520"/>
    </location>
</feature>
<dbReference type="CDD" id="cd17503">
    <property type="entry name" value="MFS_LmrB_MDR_like"/>
    <property type="match status" value="1"/>
</dbReference>